<organism evidence="2 3">
    <name type="scientific">Postia placenta MAD-698-R-SB12</name>
    <dbReference type="NCBI Taxonomy" id="670580"/>
    <lineage>
        <taxon>Eukaryota</taxon>
        <taxon>Fungi</taxon>
        <taxon>Dikarya</taxon>
        <taxon>Basidiomycota</taxon>
        <taxon>Agaricomycotina</taxon>
        <taxon>Agaricomycetes</taxon>
        <taxon>Polyporales</taxon>
        <taxon>Adustoporiaceae</taxon>
        <taxon>Rhodonia</taxon>
    </lineage>
</organism>
<feature type="signal peptide" evidence="1">
    <location>
        <begin position="1"/>
        <end position="21"/>
    </location>
</feature>
<name>A0A1X6N6M9_9APHY</name>
<dbReference type="EMBL" id="KZ110594">
    <property type="protein sequence ID" value="OSX64254.1"/>
    <property type="molecule type" value="Genomic_DNA"/>
</dbReference>
<evidence type="ECO:0000256" key="1">
    <source>
        <dbReference type="SAM" id="SignalP"/>
    </source>
</evidence>
<gene>
    <name evidence="2" type="ORF">POSPLADRAFT_1032659</name>
</gene>
<dbReference type="AlphaFoldDB" id="A0A1X6N6M9"/>
<dbReference type="OrthoDB" id="3342934at2759"/>
<dbReference type="RefSeq" id="XP_024341048.1">
    <property type="nucleotide sequence ID" value="XM_024476877.1"/>
</dbReference>
<keyword evidence="1" id="KW-0732">Signal</keyword>
<accession>A0A1X6N6M9</accession>
<evidence type="ECO:0000313" key="3">
    <source>
        <dbReference type="Proteomes" id="UP000194127"/>
    </source>
</evidence>
<keyword evidence="3" id="KW-1185">Reference proteome</keyword>
<dbReference type="Proteomes" id="UP000194127">
    <property type="component" value="Unassembled WGS sequence"/>
</dbReference>
<sequence>MLSKLITFTLAVALAFAQVNAESHTVIFTNKCDFGTPILRASDGEILSVGGDYTSDGALVGAIAMSMLTPLSVRLSKYPGPCGDNGEGCTVIETTLQNDYSSTDISLVPPHKFSVTGGFGYFDGCNGAGADCAYSTCPTALLYSNQTWLQVACTDLNVNLAITFCD</sequence>
<dbReference type="STRING" id="670580.A0A1X6N6M9"/>
<evidence type="ECO:0000313" key="2">
    <source>
        <dbReference type="EMBL" id="OSX64254.1"/>
    </source>
</evidence>
<evidence type="ECO:0008006" key="4">
    <source>
        <dbReference type="Google" id="ProtNLM"/>
    </source>
</evidence>
<proteinExistence type="predicted"/>
<reference evidence="2 3" key="1">
    <citation type="submission" date="2017-04" db="EMBL/GenBank/DDBJ databases">
        <title>Genome Sequence of the Model Brown-Rot Fungus Postia placenta SB12.</title>
        <authorList>
            <consortium name="DOE Joint Genome Institute"/>
            <person name="Gaskell J."/>
            <person name="Kersten P."/>
            <person name="Larrondo L.F."/>
            <person name="Canessa P."/>
            <person name="Martinez D."/>
            <person name="Hibbett D."/>
            <person name="Schmoll M."/>
            <person name="Kubicek C.P."/>
            <person name="Martinez A.T."/>
            <person name="Yadav J."/>
            <person name="Master E."/>
            <person name="Magnuson J.K."/>
            <person name="James T."/>
            <person name="Yaver D."/>
            <person name="Berka R."/>
            <person name="Labutti K."/>
            <person name="Lipzen A."/>
            <person name="Aerts A."/>
            <person name="Barry K."/>
            <person name="Henrissat B."/>
            <person name="Blanchette R."/>
            <person name="Grigoriev I."/>
            <person name="Cullen D."/>
        </authorList>
    </citation>
    <scope>NUCLEOTIDE SEQUENCE [LARGE SCALE GENOMIC DNA]</scope>
    <source>
        <strain evidence="2 3">MAD-698-R-SB12</strain>
    </source>
</reference>
<feature type="chain" id="PRO_5010860401" description="Glycopeptide" evidence="1">
    <location>
        <begin position="22"/>
        <end position="166"/>
    </location>
</feature>
<protein>
    <recommendedName>
        <fullName evidence="4">Glycopeptide</fullName>
    </recommendedName>
</protein>
<dbReference type="GeneID" id="36321828"/>